<dbReference type="RefSeq" id="WP_269041670.1">
    <property type="nucleotide sequence ID" value="NZ_CP114040.1"/>
</dbReference>
<organism evidence="4 5">
    <name type="scientific">Nannocystis punicea</name>
    <dbReference type="NCBI Taxonomy" id="2995304"/>
    <lineage>
        <taxon>Bacteria</taxon>
        <taxon>Pseudomonadati</taxon>
        <taxon>Myxococcota</taxon>
        <taxon>Polyangia</taxon>
        <taxon>Nannocystales</taxon>
        <taxon>Nannocystaceae</taxon>
        <taxon>Nannocystis</taxon>
    </lineage>
</organism>
<evidence type="ECO:0000256" key="2">
    <source>
        <dbReference type="SAM" id="Coils"/>
    </source>
</evidence>
<dbReference type="InterPro" id="IPR051932">
    <property type="entry name" value="Bact_StressResp_Reg"/>
</dbReference>
<keyword evidence="1" id="KW-0597">Phosphoprotein</keyword>
<evidence type="ECO:0000313" key="4">
    <source>
        <dbReference type="EMBL" id="WAS99309.1"/>
    </source>
</evidence>
<dbReference type="PANTHER" id="PTHR33745:SF3">
    <property type="entry name" value="RSBT CO-ANTAGONIST PROTEIN RSBRC"/>
    <property type="match status" value="1"/>
</dbReference>
<keyword evidence="2" id="KW-0175">Coiled coil</keyword>
<protein>
    <submittedName>
        <fullName evidence="4">STAS domain-containing protein</fullName>
    </submittedName>
</protein>
<dbReference type="SUPFAM" id="SSF52091">
    <property type="entry name" value="SpoIIaa-like"/>
    <property type="match status" value="1"/>
</dbReference>
<dbReference type="CDD" id="cd07041">
    <property type="entry name" value="STAS_RsbR_RsbS_like"/>
    <property type="match status" value="1"/>
</dbReference>
<reference evidence="4" key="1">
    <citation type="submission" date="2022-11" db="EMBL/GenBank/DDBJ databases">
        <title>Minimal conservation of predation-associated metabolite biosynthetic gene clusters underscores biosynthetic potential of Myxococcota including descriptions for ten novel species: Archangium lansinium sp. nov., Myxococcus landrumus sp. nov., Nannocystis bai.</title>
        <authorList>
            <person name="Ahearne A."/>
            <person name="Stevens C."/>
            <person name="Dowd S."/>
        </authorList>
    </citation>
    <scope>NUCLEOTIDE SEQUENCE</scope>
    <source>
        <strain evidence="4">Fl3</strain>
    </source>
</reference>
<evidence type="ECO:0000256" key="1">
    <source>
        <dbReference type="ARBA" id="ARBA00022553"/>
    </source>
</evidence>
<dbReference type="EMBL" id="CP114040">
    <property type="protein sequence ID" value="WAS99309.1"/>
    <property type="molecule type" value="Genomic_DNA"/>
</dbReference>
<sequence length="229" mass="24787">MSVGEVDAMLTEVPERFHRLMAVVGLASVGEFAAALDHFSSELREDAFGLLEEGLRVFITELKATHEERERVVAALLEANQEIEQKLLLIETQRHEIHQLSAPILDVWEGVLAVPIVGTLDRARALTVTDALLQRVVASRARAALVDLTGVEGVDASTADHLIQLVGAVKLVGCRAVITGVSPGVARTLSELTQTPRDLQCLSTLREGLRHCLTSRTDAQRAAPAPTRP</sequence>
<dbReference type="InterPro" id="IPR002645">
    <property type="entry name" value="STAS_dom"/>
</dbReference>
<dbReference type="Proteomes" id="UP001164459">
    <property type="component" value="Chromosome"/>
</dbReference>
<dbReference type="InterPro" id="IPR036513">
    <property type="entry name" value="STAS_dom_sf"/>
</dbReference>
<evidence type="ECO:0000313" key="5">
    <source>
        <dbReference type="Proteomes" id="UP001164459"/>
    </source>
</evidence>
<dbReference type="Pfam" id="PF01740">
    <property type="entry name" value="STAS"/>
    <property type="match status" value="1"/>
</dbReference>
<dbReference type="PANTHER" id="PTHR33745">
    <property type="entry name" value="RSBT ANTAGONIST PROTEIN RSBS-RELATED"/>
    <property type="match status" value="1"/>
</dbReference>
<feature type="coiled-coil region" evidence="2">
    <location>
        <begin position="66"/>
        <end position="93"/>
    </location>
</feature>
<evidence type="ECO:0000259" key="3">
    <source>
        <dbReference type="PROSITE" id="PS50801"/>
    </source>
</evidence>
<proteinExistence type="predicted"/>
<accession>A0ABY7HKC2</accession>
<dbReference type="PROSITE" id="PS50801">
    <property type="entry name" value="STAS"/>
    <property type="match status" value="1"/>
</dbReference>
<name>A0ABY7HKC2_9BACT</name>
<gene>
    <name evidence="4" type="ORF">O0S08_24540</name>
</gene>
<feature type="domain" description="STAS" evidence="3">
    <location>
        <begin position="101"/>
        <end position="189"/>
    </location>
</feature>
<dbReference type="Gene3D" id="3.30.750.24">
    <property type="entry name" value="STAS domain"/>
    <property type="match status" value="1"/>
</dbReference>
<keyword evidence="5" id="KW-1185">Reference proteome</keyword>